<evidence type="ECO:0000313" key="3">
    <source>
        <dbReference type="EMBL" id="KAF1808267.1"/>
    </source>
</evidence>
<feature type="chain" id="PRO_5044631527" evidence="1">
    <location>
        <begin position="20"/>
        <end position="285"/>
    </location>
</feature>
<keyword evidence="1" id="KW-0732">Signal</keyword>
<dbReference type="Proteomes" id="UP000504638">
    <property type="component" value="Unplaced"/>
</dbReference>
<evidence type="ECO:0000259" key="2">
    <source>
        <dbReference type="Pfam" id="PF13933"/>
    </source>
</evidence>
<dbReference type="Gene3D" id="3.40.390.10">
    <property type="entry name" value="Collagenase (Catalytic Domain)"/>
    <property type="match status" value="1"/>
</dbReference>
<dbReference type="InterPro" id="IPR039124">
    <property type="entry name" value="PRA1-like"/>
</dbReference>
<dbReference type="EMBL" id="ML975187">
    <property type="protein sequence ID" value="KAF1808267.1"/>
    <property type="molecule type" value="Genomic_DNA"/>
</dbReference>
<dbReference type="AlphaFoldDB" id="A0A6G1FR65"/>
<dbReference type="GO" id="GO:0005178">
    <property type="term" value="F:integrin binding"/>
    <property type="evidence" value="ECO:0007669"/>
    <property type="project" value="TreeGrafter"/>
</dbReference>
<feature type="signal peptide" evidence="1">
    <location>
        <begin position="1"/>
        <end position="19"/>
    </location>
</feature>
<accession>A0A6G1FR65</accession>
<dbReference type="InterPro" id="IPR029482">
    <property type="entry name" value="HRXXH"/>
</dbReference>
<proteinExistence type="predicted"/>
<dbReference type="GO" id="GO:0005576">
    <property type="term" value="C:extracellular region"/>
    <property type="evidence" value="ECO:0007669"/>
    <property type="project" value="TreeGrafter"/>
</dbReference>
<keyword evidence="4" id="KW-1185">Reference proteome</keyword>
<gene>
    <name evidence="3 5" type="ORF">P152DRAFT_469107</name>
</gene>
<dbReference type="SUPFAM" id="SSF55486">
    <property type="entry name" value="Metalloproteases ('zincins'), catalytic domain"/>
    <property type="match status" value="1"/>
</dbReference>
<dbReference type="GO" id="GO:0008270">
    <property type="term" value="F:zinc ion binding"/>
    <property type="evidence" value="ECO:0007669"/>
    <property type="project" value="TreeGrafter"/>
</dbReference>
<dbReference type="PANTHER" id="PTHR39399">
    <property type="entry name" value="PROTEIN ZPS1"/>
    <property type="match status" value="1"/>
</dbReference>
<dbReference type="Pfam" id="PF13933">
    <property type="entry name" value="HRXXH"/>
    <property type="match status" value="1"/>
</dbReference>
<reference evidence="3 5" key="1">
    <citation type="submission" date="2020-01" db="EMBL/GenBank/DDBJ databases">
        <authorList>
            <consortium name="DOE Joint Genome Institute"/>
            <person name="Haridas S."/>
            <person name="Albert R."/>
            <person name="Binder M."/>
            <person name="Bloem J."/>
            <person name="Labutti K."/>
            <person name="Salamov A."/>
            <person name="Andreopoulos B."/>
            <person name="Baker S.E."/>
            <person name="Barry K."/>
            <person name="Bills G."/>
            <person name="Bluhm B.H."/>
            <person name="Cannon C."/>
            <person name="Castanera R."/>
            <person name="Culley D.E."/>
            <person name="Daum C."/>
            <person name="Ezra D."/>
            <person name="Gonzalez J.B."/>
            <person name="Henrissat B."/>
            <person name="Kuo A."/>
            <person name="Liang C."/>
            <person name="Lipzen A."/>
            <person name="Lutzoni F."/>
            <person name="Magnuson J."/>
            <person name="Mondo S."/>
            <person name="Nolan M."/>
            <person name="Ohm R."/>
            <person name="Pangilinan J."/>
            <person name="Park H.-J."/>
            <person name="Ramirez L."/>
            <person name="Alfaro M."/>
            <person name="Sun H."/>
            <person name="Tritt A."/>
            <person name="Yoshinaga Y."/>
            <person name="Zwiers L.-H."/>
            <person name="Turgeon B.G."/>
            <person name="Goodwin S.B."/>
            <person name="Spatafora J.W."/>
            <person name="Crous P.W."/>
            <person name="Grigoriev I.V."/>
        </authorList>
    </citation>
    <scope>NUCLEOTIDE SEQUENCE</scope>
    <source>
        <strain evidence="3 5">CBS 781.70</strain>
    </source>
</reference>
<dbReference type="InterPro" id="IPR024079">
    <property type="entry name" value="MetalloPept_cat_dom_sf"/>
</dbReference>
<sequence>MPSIRLFSLLLTAIGSVIASPLSARAVVVTVAETSVTGLPSATPYQWSPGAVTDIPIHSSCNATERTQLRRALNEAVKLASHAREHILRSGNQSPYYIKYFGNASTAEPIGWYSRVVSADRGNMTFRCDDPDQNCATQAGWAGHWRGANATQETVICPLSYLNRLPLETMCGRGYTVATSPPNTYFAVDLLHRLFHVPQISEDTVTQRDPYKSTRDSDALQLFAIDVYAYDIAVPGTGCSGDDVAKSIASSMSAALNSAAPYPATSDVPAACHTHADGLVHCESD</sequence>
<protein>
    <submittedName>
        <fullName evidence="3 5">Major allergen Asp f 2-like protein</fullName>
    </submittedName>
</protein>
<dbReference type="GeneID" id="54421440"/>
<evidence type="ECO:0000313" key="4">
    <source>
        <dbReference type="Proteomes" id="UP000504638"/>
    </source>
</evidence>
<organism evidence="3">
    <name type="scientific">Eremomyces bilateralis CBS 781.70</name>
    <dbReference type="NCBI Taxonomy" id="1392243"/>
    <lineage>
        <taxon>Eukaryota</taxon>
        <taxon>Fungi</taxon>
        <taxon>Dikarya</taxon>
        <taxon>Ascomycota</taxon>
        <taxon>Pezizomycotina</taxon>
        <taxon>Dothideomycetes</taxon>
        <taxon>Dothideomycetes incertae sedis</taxon>
        <taxon>Eremomycetales</taxon>
        <taxon>Eremomycetaceae</taxon>
        <taxon>Eremomyces</taxon>
    </lineage>
</organism>
<evidence type="ECO:0000256" key="1">
    <source>
        <dbReference type="SAM" id="SignalP"/>
    </source>
</evidence>
<reference evidence="5" key="3">
    <citation type="submission" date="2025-04" db="UniProtKB">
        <authorList>
            <consortium name="RefSeq"/>
        </authorList>
    </citation>
    <scope>IDENTIFICATION</scope>
    <source>
        <strain evidence="5">CBS 781.70</strain>
    </source>
</reference>
<dbReference type="RefSeq" id="XP_033529898.1">
    <property type="nucleotide sequence ID" value="XM_033680870.1"/>
</dbReference>
<dbReference type="OrthoDB" id="4689212at2759"/>
<dbReference type="GO" id="GO:0009277">
    <property type="term" value="C:fungal-type cell wall"/>
    <property type="evidence" value="ECO:0007669"/>
    <property type="project" value="TreeGrafter"/>
</dbReference>
<reference evidence="5" key="2">
    <citation type="submission" date="2020-04" db="EMBL/GenBank/DDBJ databases">
        <authorList>
            <consortium name="NCBI Genome Project"/>
        </authorList>
    </citation>
    <scope>NUCLEOTIDE SEQUENCE</scope>
    <source>
        <strain evidence="5">CBS 781.70</strain>
    </source>
</reference>
<dbReference type="GO" id="GO:0009986">
    <property type="term" value="C:cell surface"/>
    <property type="evidence" value="ECO:0007669"/>
    <property type="project" value="TreeGrafter"/>
</dbReference>
<dbReference type="GO" id="GO:0008237">
    <property type="term" value="F:metallopeptidase activity"/>
    <property type="evidence" value="ECO:0007669"/>
    <property type="project" value="InterPro"/>
</dbReference>
<feature type="domain" description="Putative peptidase" evidence="2">
    <location>
        <begin position="17"/>
        <end position="242"/>
    </location>
</feature>
<evidence type="ECO:0000313" key="5">
    <source>
        <dbReference type="RefSeq" id="XP_033529898.1"/>
    </source>
</evidence>
<dbReference type="PANTHER" id="PTHR39399:SF1">
    <property type="entry name" value="PROTEIN ZPS1"/>
    <property type="match status" value="1"/>
</dbReference>
<name>A0A6G1FR65_9PEZI</name>